<dbReference type="SUPFAM" id="SSF51197">
    <property type="entry name" value="Clavaminate synthase-like"/>
    <property type="match status" value="1"/>
</dbReference>
<feature type="compositionally biased region" description="Polar residues" evidence="15">
    <location>
        <begin position="36"/>
        <end position="48"/>
    </location>
</feature>
<dbReference type="Gene3D" id="2.60.120.650">
    <property type="entry name" value="Cupin"/>
    <property type="match status" value="1"/>
</dbReference>
<keyword evidence="7 14" id="KW-0560">Oxidoreductase</keyword>
<evidence type="ECO:0000259" key="16">
    <source>
        <dbReference type="PROSITE" id="PS51184"/>
    </source>
</evidence>
<comment type="similarity">
    <text evidence="2">Belongs to the ROX family. NO66 subfamily.</text>
</comment>
<keyword evidence="18" id="KW-1185">Reference proteome</keyword>
<keyword evidence="6 14" id="KW-0223">Dioxygenase</keyword>
<evidence type="ECO:0000256" key="4">
    <source>
        <dbReference type="ARBA" id="ARBA00022723"/>
    </source>
</evidence>
<dbReference type="PANTHER" id="PTHR13096:SF8">
    <property type="entry name" value="RIBOSOMAL OXYGENASE 1"/>
    <property type="match status" value="1"/>
</dbReference>
<evidence type="ECO:0000256" key="9">
    <source>
        <dbReference type="ARBA" id="ARBA00023015"/>
    </source>
</evidence>
<dbReference type="Gene3D" id="1.10.10.1500">
    <property type="entry name" value="JmjC domain-containing ribosomal oxygenase (ROX), dimer domain"/>
    <property type="match status" value="1"/>
</dbReference>
<evidence type="ECO:0000256" key="11">
    <source>
        <dbReference type="ARBA" id="ARBA00023242"/>
    </source>
</evidence>
<dbReference type="EC" id="1.14.11.27" evidence="14"/>
<keyword evidence="8 14" id="KW-0408">Iron</keyword>
<dbReference type="EMBL" id="JAHIBW010000023">
    <property type="protein sequence ID" value="KAG7299202.1"/>
    <property type="molecule type" value="Genomic_DNA"/>
</dbReference>
<protein>
    <recommendedName>
        <fullName evidence="14">Bifunctional lysine-specific demethylase and histidyl-hydroxylase</fullName>
        <ecNumber evidence="14">1.14.11.27</ecNumber>
    </recommendedName>
</protein>
<proteinExistence type="inferred from homology"/>
<evidence type="ECO:0000313" key="18">
    <source>
        <dbReference type="Proteomes" id="UP000823941"/>
    </source>
</evidence>
<evidence type="ECO:0000256" key="3">
    <source>
        <dbReference type="ARBA" id="ARBA00022491"/>
    </source>
</evidence>
<evidence type="ECO:0000256" key="7">
    <source>
        <dbReference type="ARBA" id="ARBA00023002"/>
    </source>
</evidence>
<feature type="region of interest" description="Disordered" evidence="15">
    <location>
        <begin position="1"/>
        <end position="158"/>
    </location>
</feature>
<dbReference type="SMART" id="SM00558">
    <property type="entry name" value="JmjC"/>
    <property type="match status" value="1"/>
</dbReference>
<evidence type="ECO:0000256" key="15">
    <source>
        <dbReference type="SAM" id="MobiDB-lite"/>
    </source>
</evidence>
<evidence type="ECO:0000256" key="1">
    <source>
        <dbReference type="ARBA" id="ARBA00004123"/>
    </source>
</evidence>
<evidence type="ECO:0000256" key="13">
    <source>
        <dbReference type="ARBA" id="ARBA00047915"/>
    </source>
</evidence>
<keyword evidence="10 14" id="KW-0804">Transcription</keyword>
<evidence type="ECO:0000313" key="17">
    <source>
        <dbReference type="EMBL" id="KAG7299202.1"/>
    </source>
</evidence>
<comment type="caution">
    <text evidence="17">The sequence shown here is derived from an EMBL/GenBank/DDBJ whole genome shotgun (WGS) entry which is preliminary data.</text>
</comment>
<dbReference type="Pfam" id="PF21233">
    <property type="entry name" value="WHD_RIOX1"/>
    <property type="match status" value="1"/>
</dbReference>
<evidence type="ECO:0000256" key="2">
    <source>
        <dbReference type="ARBA" id="ARBA00010309"/>
    </source>
</evidence>
<dbReference type="InterPro" id="IPR003347">
    <property type="entry name" value="JmjC_dom"/>
</dbReference>
<evidence type="ECO:0000256" key="12">
    <source>
        <dbReference type="ARBA" id="ARBA00025670"/>
    </source>
</evidence>
<dbReference type="InterPro" id="IPR039994">
    <property type="entry name" value="NO66-like"/>
</dbReference>
<sequence length="609" mass="69721">MEGSPVSAFAVYKQNKNTNHNKQQQRKNRKQLQREASATVTVQPASKTFTEDLMKTAAKRLKNQQKREKDNKSIGKKKSHKKKKAKAGKGKGKALENKKVNVKQTLVKAPSVHEESDNESIEDVDDIPTLIPAPKGDYEPQDIDSASQSSNSSFEFTPVQTNSVDEGIRVFNWMIAPYNPKDFYNQIWEKKPLFVSRNKPLYYKDVISTPMIDNMLRKENIQFTKNIDITSYVDGKRETHNPVGRAHPHVVWDYYLNGCSIRLLNPQTYLRKLHLMNATLQEFFNSFVGANAYLTPPDSQGFAPHYDDIEAFILQVEGKKKWRVYKPLSENEVLPRVSSKNFDQSEIGEPLLEVIVEAGDMLYFPRGYIHQGVTIDGEHSLHVTVSVYQKHSYADLFERMIPAALQLAINENVEFRKGLPFDLYDNFGLVNSDVVNDRKEETLATFRALCDKIKDYLPVDTAVDELAKKFQHDALPPVLTDLEKAVTVYGDSDVMIKNGKVVNRVEIGLDSRIRLLRRNILRMVMEEDGIRLYYSVENSLEYHAHEPQYLEIDESLAPAIETLLTSYPEYVFVENLDVASEADKLQVANDLWERGLVMTEYPLETIEDD</sequence>
<dbReference type="Proteomes" id="UP000823941">
    <property type="component" value="Chromosome 23"/>
</dbReference>
<keyword evidence="3" id="KW-0678">Repressor</keyword>
<evidence type="ECO:0000256" key="10">
    <source>
        <dbReference type="ARBA" id="ARBA00023163"/>
    </source>
</evidence>
<evidence type="ECO:0000256" key="6">
    <source>
        <dbReference type="ARBA" id="ARBA00022964"/>
    </source>
</evidence>
<evidence type="ECO:0000256" key="14">
    <source>
        <dbReference type="RuleBase" id="RU366061"/>
    </source>
</evidence>
<comment type="catalytic activity">
    <reaction evidence="13 14">
        <text>N(6),N(6)-dimethyl-L-lysyl(36)-[histone H3] + 2 2-oxoglutarate + 2 O2 = L-lysyl(36)-[histone H3] + 2 formaldehyde + 2 succinate + 2 CO2</text>
        <dbReference type="Rhea" id="RHEA:42032"/>
        <dbReference type="Rhea" id="RHEA-COMP:9785"/>
        <dbReference type="Rhea" id="RHEA-COMP:9787"/>
        <dbReference type="ChEBI" id="CHEBI:15379"/>
        <dbReference type="ChEBI" id="CHEBI:16526"/>
        <dbReference type="ChEBI" id="CHEBI:16810"/>
        <dbReference type="ChEBI" id="CHEBI:16842"/>
        <dbReference type="ChEBI" id="CHEBI:29969"/>
        <dbReference type="ChEBI" id="CHEBI:30031"/>
        <dbReference type="ChEBI" id="CHEBI:61976"/>
        <dbReference type="EC" id="1.14.11.27"/>
    </reaction>
</comment>
<name>A0ABQ7Q1V6_PLUXY</name>
<comment type="cofactor">
    <cofactor evidence="14">
        <name>Fe(2+)</name>
        <dbReference type="ChEBI" id="CHEBI:29033"/>
    </cofactor>
    <text evidence="14">Binds 1 Fe(2+) ion per subunit.</text>
</comment>
<evidence type="ECO:0000256" key="8">
    <source>
        <dbReference type="ARBA" id="ARBA00023004"/>
    </source>
</evidence>
<dbReference type="Pfam" id="PF08007">
    <property type="entry name" value="JmjC_2"/>
    <property type="match status" value="1"/>
</dbReference>
<reference evidence="17 18" key="1">
    <citation type="submission" date="2021-06" db="EMBL/GenBank/DDBJ databases">
        <title>A haploid diamondback moth (Plutella xylostella L.) genome assembly resolves 31 chromosomes and identifies a diamide resistance mutation.</title>
        <authorList>
            <person name="Ward C.M."/>
            <person name="Perry K.D."/>
            <person name="Baker G."/>
            <person name="Powis K."/>
            <person name="Heckel D.G."/>
            <person name="Baxter S.W."/>
        </authorList>
    </citation>
    <scope>NUCLEOTIDE SEQUENCE [LARGE SCALE GENOMIC DNA]</scope>
    <source>
        <strain evidence="17 18">LV</strain>
        <tissue evidence="17">Single pupa</tissue>
    </source>
</reference>
<keyword evidence="11 14" id="KW-0539">Nucleus</keyword>
<evidence type="ECO:0000256" key="5">
    <source>
        <dbReference type="ARBA" id="ARBA00022853"/>
    </source>
</evidence>
<dbReference type="PROSITE" id="PS51184">
    <property type="entry name" value="JMJC"/>
    <property type="match status" value="1"/>
</dbReference>
<gene>
    <name evidence="17" type="ORF">JYU34_017752</name>
</gene>
<keyword evidence="5" id="KW-0156">Chromatin regulator</keyword>
<comment type="subcellular location">
    <subcellularLocation>
        <location evidence="1 14">Nucleus</location>
    </subcellularLocation>
</comment>
<dbReference type="InterPro" id="IPR049043">
    <property type="entry name" value="WHD_RIOX1"/>
</dbReference>
<dbReference type="PANTHER" id="PTHR13096">
    <property type="entry name" value="MINA53 MYC INDUCED NUCLEAR ANTIGEN"/>
    <property type="match status" value="1"/>
</dbReference>
<organism evidence="17 18">
    <name type="scientific">Plutella xylostella</name>
    <name type="common">Diamondback moth</name>
    <name type="synonym">Plutella maculipennis</name>
    <dbReference type="NCBI Taxonomy" id="51655"/>
    <lineage>
        <taxon>Eukaryota</taxon>
        <taxon>Metazoa</taxon>
        <taxon>Ecdysozoa</taxon>
        <taxon>Arthropoda</taxon>
        <taxon>Hexapoda</taxon>
        <taxon>Insecta</taxon>
        <taxon>Pterygota</taxon>
        <taxon>Neoptera</taxon>
        <taxon>Endopterygota</taxon>
        <taxon>Lepidoptera</taxon>
        <taxon>Glossata</taxon>
        <taxon>Ditrysia</taxon>
        <taxon>Yponomeutoidea</taxon>
        <taxon>Plutellidae</taxon>
        <taxon>Plutella</taxon>
    </lineage>
</organism>
<dbReference type="Gene3D" id="3.90.930.40">
    <property type="match status" value="1"/>
</dbReference>
<feature type="compositionally biased region" description="Low complexity" evidence="15">
    <location>
        <begin position="13"/>
        <end position="22"/>
    </location>
</feature>
<keyword evidence="9 14" id="KW-0805">Transcription regulation</keyword>
<feature type="compositionally biased region" description="Basic residues" evidence="15">
    <location>
        <begin position="74"/>
        <end position="92"/>
    </location>
</feature>
<keyword evidence="4 14" id="KW-0479">Metal-binding</keyword>
<comment type="function">
    <text evidence="12">Oxygenase that can act as both a histone lysine demethylase and a ribosomal histidine hydroxylase. Specifically demethylates 'Lys-4' (H3K4me) and 'Lys-36' (H3K36me) of histone H3, thereby playing a central role in histone code.</text>
</comment>
<feature type="domain" description="JmjC" evidence="16">
    <location>
        <begin position="259"/>
        <end position="404"/>
    </location>
</feature>
<feature type="compositionally biased region" description="Acidic residues" evidence="15">
    <location>
        <begin position="116"/>
        <end position="126"/>
    </location>
</feature>
<accession>A0ABQ7Q1V6</accession>